<sequence length="48" mass="5208">MRLAIGHATRTHSASTFNLGQKATLREQPLTPFNLQHGHLGSLSSINP</sequence>
<reference evidence="1" key="2">
    <citation type="submission" date="2022-10" db="EMBL/GenBank/DDBJ databases">
        <authorList>
            <person name="Ngo T.-E."/>
        </authorList>
    </citation>
    <scope>NUCLEOTIDE SEQUENCE</scope>
    <source>
        <strain evidence="1">JHB</strain>
    </source>
</reference>
<dbReference type="EMBL" id="CP017708">
    <property type="protein sequence ID" value="WAN69818.1"/>
    <property type="molecule type" value="Genomic_DNA"/>
</dbReference>
<accession>A0A9Q9SUD7</accession>
<name>A0A9Q9SUD7_MOOP1</name>
<dbReference type="AlphaFoldDB" id="A0A9Q9SUD7"/>
<protein>
    <submittedName>
        <fullName evidence="1">Uncharacterized protein</fullName>
    </submittedName>
</protein>
<reference evidence="1" key="1">
    <citation type="journal article" date="2017" name="Proc. Natl. Acad. Sci. U.S.A.">
        <title>Comparative genomics uncovers the prolific and distinctive metabolic potential of the cyanobacterial genus Moorea.</title>
        <authorList>
            <person name="Leao T."/>
            <person name="Castelao G."/>
            <person name="Korobeynikov A."/>
            <person name="Monroe E.A."/>
            <person name="Podell S."/>
            <person name="Glukhov E."/>
            <person name="Allen E.E."/>
            <person name="Gerwick W.H."/>
            <person name="Gerwick L."/>
        </authorList>
    </citation>
    <scope>NUCLEOTIDE SEQUENCE</scope>
    <source>
        <strain evidence="1">JHB</strain>
    </source>
</reference>
<proteinExistence type="predicted"/>
<gene>
    <name evidence="1" type="ORF">BJP36_37635</name>
</gene>
<dbReference type="Proteomes" id="UP000176944">
    <property type="component" value="Chromosome"/>
</dbReference>
<organism evidence="1">
    <name type="scientific">Moorena producens (strain JHB)</name>
    <dbReference type="NCBI Taxonomy" id="1454205"/>
    <lineage>
        <taxon>Bacteria</taxon>
        <taxon>Bacillati</taxon>
        <taxon>Cyanobacteriota</taxon>
        <taxon>Cyanophyceae</taxon>
        <taxon>Coleofasciculales</taxon>
        <taxon>Coleofasciculaceae</taxon>
        <taxon>Moorena</taxon>
    </lineage>
</organism>
<evidence type="ECO:0000313" key="1">
    <source>
        <dbReference type="EMBL" id="WAN69818.1"/>
    </source>
</evidence>